<feature type="compositionally biased region" description="Low complexity" evidence="1">
    <location>
        <begin position="97"/>
        <end position="108"/>
    </location>
</feature>
<dbReference type="SUPFAM" id="SSF54695">
    <property type="entry name" value="POZ domain"/>
    <property type="match status" value="1"/>
</dbReference>
<dbReference type="InterPro" id="IPR000210">
    <property type="entry name" value="BTB/POZ_dom"/>
</dbReference>
<evidence type="ECO:0000313" key="3">
    <source>
        <dbReference type="EMBL" id="KAF2834953.1"/>
    </source>
</evidence>
<dbReference type="SMART" id="SM00225">
    <property type="entry name" value="BTB"/>
    <property type="match status" value="1"/>
</dbReference>
<dbReference type="InterPro" id="IPR011333">
    <property type="entry name" value="SKP1/BTB/POZ_sf"/>
</dbReference>
<feature type="region of interest" description="Disordered" evidence="1">
    <location>
        <begin position="93"/>
        <end position="118"/>
    </location>
</feature>
<evidence type="ECO:0000313" key="4">
    <source>
        <dbReference type="Proteomes" id="UP000799429"/>
    </source>
</evidence>
<name>A0A9P4S293_9PEZI</name>
<dbReference type="PROSITE" id="PS50097">
    <property type="entry name" value="BTB"/>
    <property type="match status" value="1"/>
</dbReference>
<gene>
    <name evidence="3" type="ORF">M501DRAFT_1008904</name>
</gene>
<comment type="caution">
    <text evidence="3">The sequence shown here is derived from an EMBL/GenBank/DDBJ whole genome shotgun (WGS) entry which is preliminary data.</text>
</comment>
<dbReference type="Pfam" id="PF00651">
    <property type="entry name" value="BTB"/>
    <property type="match status" value="1"/>
</dbReference>
<proteinExistence type="predicted"/>
<protein>
    <recommendedName>
        <fullName evidence="2">BTB domain-containing protein</fullName>
    </recommendedName>
</protein>
<dbReference type="PANTHER" id="PTHR47843">
    <property type="entry name" value="BTB DOMAIN-CONTAINING PROTEIN-RELATED"/>
    <property type="match status" value="1"/>
</dbReference>
<dbReference type="OrthoDB" id="6359816at2759"/>
<keyword evidence="4" id="KW-1185">Reference proteome</keyword>
<dbReference type="EMBL" id="MU006113">
    <property type="protein sequence ID" value="KAF2834953.1"/>
    <property type="molecule type" value="Genomic_DNA"/>
</dbReference>
<dbReference type="PANTHER" id="PTHR47843:SF5">
    <property type="entry name" value="BTB_POZ DOMAIN PROTEIN"/>
    <property type="match status" value="1"/>
</dbReference>
<evidence type="ECO:0000256" key="1">
    <source>
        <dbReference type="SAM" id="MobiDB-lite"/>
    </source>
</evidence>
<dbReference type="AlphaFoldDB" id="A0A9P4S293"/>
<feature type="domain" description="BTB" evidence="2">
    <location>
        <begin position="24"/>
        <end position="83"/>
    </location>
</feature>
<reference evidence="3" key="1">
    <citation type="journal article" date="2020" name="Stud. Mycol.">
        <title>101 Dothideomycetes genomes: a test case for predicting lifestyles and emergence of pathogens.</title>
        <authorList>
            <person name="Haridas S."/>
            <person name="Albert R."/>
            <person name="Binder M."/>
            <person name="Bloem J."/>
            <person name="Labutti K."/>
            <person name="Salamov A."/>
            <person name="Andreopoulos B."/>
            <person name="Baker S."/>
            <person name="Barry K."/>
            <person name="Bills G."/>
            <person name="Bluhm B."/>
            <person name="Cannon C."/>
            <person name="Castanera R."/>
            <person name="Culley D."/>
            <person name="Daum C."/>
            <person name="Ezra D."/>
            <person name="Gonzalez J."/>
            <person name="Henrissat B."/>
            <person name="Kuo A."/>
            <person name="Liang C."/>
            <person name="Lipzen A."/>
            <person name="Lutzoni F."/>
            <person name="Magnuson J."/>
            <person name="Mondo S."/>
            <person name="Nolan M."/>
            <person name="Ohm R."/>
            <person name="Pangilinan J."/>
            <person name="Park H.-J."/>
            <person name="Ramirez L."/>
            <person name="Alfaro M."/>
            <person name="Sun H."/>
            <person name="Tritt A."/>
            <person name="Yoshinaga Y."/>
            <person name="Zwiers L.-H."/>
            <person name="Turgeon B."/>
            <person name="Goodwin S."/>
            <person name="Spatafora J."/>
            <person name="Crous P."/>
            <person name="Grigoriev I."/>
        </authorList>
    </citation>
    <scope>NUCLEOTIDE SEQUENCE</scope>
    <source>
        <strain evidence="3">CBS 101060</strain>
    </source>
</reference>
<dbReference type="Gene3D" id="3.30.710.10">
    <property type="entry name" value="Potassium Channel Kv1.1, Chain A"/>
    <property type="match status" value="1"/>
</dbReference>
<accession>A0A9P4S293</accession>
<dbReference type="CDD" id="cd18186">
    <property type="entry name" value="BTB_POZ_ZBTB_KLHL-like"/>
    <property type="match status" value="1"/>
</dbReference>
<feature type="region of interest" description="Disordered" evidence="1">
    <location>
        <begin position="164"/>
        <end position="184"/>
    </location>
</feature>
<dbReference type="Proteomes" id="UP000799429">
    <property type="component" value="Unassembled WGS sequence"/>
</dbReference>
<sequence>MDSPAPNNELMSALATLLEAGKYSDLTVLCGSKRYAVHRAIICSRSGFFDGACSNPFRESETGIIDLSEDDPEAVDHMVHYFYHLDYLRNPKSTRASVPTSPVGSPSSLGHRRRPNSSRKINLAFVEDPLLATAAHSAMSSPFNSLMPSDDAANQLDTLTMSEKQPATPAQGADDGHDAEPLEFPFPEQEVNPAQAHLILHAKVYAIAEKYGISGLKSLARKKFASQLSTHYSDPEFADVLYEVYDSTVDSDRGLRDIIIQTFRANPDLARRDDVETCVKESPQLAWELYRMAMGLPI</sequence>
<evidence type="ECO:0000259" key="2">
    <source>
        <dbReference type="PROSITE" id="PS50097"/>
    </source>
</evidence>
<organism evidence="3 4">
    <name type="scientific">Patellaria atrata CBS 101060</name>
    <dbReference type="NCBI Taxonomy" id="1346257"/>
    <lineage>
        <taxon>Eukaryota</taxon>
        <taxon>Fungi</taxon>
        <taxon>Dikarya</taxon>
        <taxon>Ascomycota</taxon>
        <taxon>Pezizomycotina</taxon>
        <taxon>Dothideomycetes</taxon>
        <taxon>Dothideomycetes incertae sedis</taxon>
        <taxon>Patellariales</taxon>
        <taxon>Patellariaceae</taxon>
        <taxon>Patellaria</taxon>
    </lineage>
</organism>